<comment type="subcellular location">
    <subcellularLocation>
        <location evidence="1">Membrane</location>
        <topology evidence="1">Multi-pass membrane protein</topology>
    </subcellularLocation>
</comment>
<dbReference type="PANTHER" id="PTHR18966">
    <property type="entry name" value="IONOTROPIC GLUTAMATE RECEPTOR"/>
    <property type="match status" value="1"/>
</dbReference>
<comment type="caution">
    <text evidence="14">The sequence shown here is derived from an EMBL/GenBank/DDBJ whole genome shotgun (WGS) entry which is preliminary data.</text>
</comment>
<dbReference type="EMBL" id="CAJOBI010157406">
    <property type="protein sequence ID" value="CAF4837361.1"/>
    <property type="molecule type" value="Genomic_DNA"/>
</dbReference>
<keyword evidence="3" id="KW-0812">Transmembrane</keyword>
<dbReference type="GO" id="GO:0016020">
    <property type="term" value="C:membrane"/>
    <property type="evidence" value="ECO:0007669"/>
    <property type="project" value="UniProtKB-SubCell"/>
</dbReference>
<dbReference type="GO" id="GO:0015276">
    <property type="term" value="F:ligand-gated monoatomic ion channel activity"/>
    <property type="evidence" value="ECO:0007669"/>
    <property type="project" value="InterPro"/>
</dbReference>
<dbReference type="Proteomes" id="UP000681720">
    <property type="component" value="Unassembled WGS sequence"/>
</dbReference>
<feature type="non-terminal residue" evidence="14">
    <location>
        <position position="1"/>
    </location>
</feature>
<evidence type="ECO:0000313" key="14">
    <source>
        <dbReference type="EMBL" id="CAF4838062.1"/>
    </source>
</evidence>
<dbReference type="AlphaFoldDB" id="A0A8S3BLM9"/>
<evidence type="ECO:0000256" key="5">
    <source>
        <dbReference type="ARBA" id="ARBA00023065"/>
    </source>
</evidence>
<dbReference type="Proteomes" id="UP000676336">
    <property type="component" value="Unassembled WGS sequence"/>
</dbReference>
<evidence type="ECO:0000256" key="2">
    <source>
        <dbReference type="ARBA" id="ARBA00022448"/>
    </source>
</evidence>
<reference evidence="14" key="1">
    <citation type="submission" date="2021-02" db="EMBL/GenBank/DDBJ databases">
        <authorList>
            <person name="Nowell W R."/>
        </authorList>
    </citation>
    <scope>NUCLEOTIDE SEQUENCE</scope>
</reference>
<keyword evidence="6" id="KW-0472">Membrane</keyword>
<protein>
    <recommendedName>
        <fullName evidence="11">Ionotropic glutamate receptor C-terminal domain-containing protein</fullName>
    </recommendedName>
</protein>
<evidence type="ECO:0000313" key="13">
    <source>
        <dbReference type="EMBL" id="CAF4837361.1"/>
    </source>
</evidence>
<dbReference type="EMBL" id="CAJOBJ010158935">
    <property type="protein sequence ID" value="CAF4838062.1"/>
    <property type="molecule type" value="Genomic_DNA"/>
</dbReference>
<dbReference type="InterPro" id="IPR001320">
    <property type="entry name" value="Iontro_rcpt_C"/>
</dbReference>
<evidence type="ECO:0000313" key="12">
    <source>
        <dbReference type="EMBL" id="CAF4512043.1"/>
    </source>
</evidence>
<name>A0A8S3BLM9_9BILA</name>
<evidence type="ECO:0000256" key="9">
    <source>
        <dbReference type="ARBA" id="ARBA00023286"/>
    </source>
</evidence>
<evidence type="ECO:0000256" key="7">
    <source>
        <dbReference type="ARBA" id="ARBA00023170"/>
    </source>
</evidence>
<keyword evidence="2" id="KW-0813">Transport</keyword>
<evidence type="ECO:0000256" key="10">
    <source>
        <dbReference type="ARBA" id="ARBA00023303"/>
    </source>
</evidence>
<evidence type="ECO:0000256" key="8">
    <source>
        <dbReference type="ARBA" id="ARBA00023180"/>
    </source>
</evidence>
<accession>A0A8S3BLM9</accession>
<evidence type="ECO:0000259" key="11">
    <source>
        <dbReference type="Pfam" id="PF00060"/>
    </source>
</evidence>
<evidence type="ECO:0000256" key="4">
    <source>
        <dbReference type="ARBA" id="ARBA00022989"/>
    </source>
</evidence>
<keyword evidence="4" id="KW-1133">Transmembrane helix</keyword>
<keyword evidence="9" id="KW-1071">Ligand-gated ion channel</keyword>
<evidence type="ECO:0000256" key="6">
    <source>
        <dbReference type="ARBA" id="ARBA00023136"/>
    </source>
</evidence>
<keyword evidence="7" id="KW-0675">Receptor</keyword>
<keyword evidence="8" id="KW-0325">Glycoprotein</keyword>
<evidence type="ECO:0000256" key="1">
    <source>
        <dbReference type="ARBA" id="ARBA00004141"/>
    </source>
</evidence>
<sequence length="55" mass="6000">MISCLWGFCTLILVSSYTANLAAFLTVQRMQTPIENAEDLASQTKITYGVQRGGS</sequence>
<evidence type="ECO:0000256" key="3">
    <source>
        <dbReference type="ARBA" id="ARBA00022692"/>
    </source>
</evidence>
<dbReference type="Pfam" id="PF00060">
    <property type="entry name" value="Lig_chan"/>
    <property type="match status" value="1"/>
</dbReference>
<organism evidence="14 15">
    <name type="scientific">Rotaria magnacalcarata</name>
    <dbReference type="NCBI Taxonomy" id="392030"/>
    <lineage>
        <taxon>Eukaryota</taxon>
        <taxon>Metazoa</taxon>
        <taxon>Spiralia</taxon>
        <taxon>Gnathifera</taxon>
        <taxon>Rotifera</taxon>
        <taxon>Eurotatoria</taxon>
        <taxon>Bdelloidea</taxon>
        <taxon>Philodinida</taxon>
        <taxon>Philodinidae</taxon>
        <taxon>Rotaria</taxon>
    </lineage>
</organism>
<feature type="domain" description="Ionotropic glutamate receptor C-terminal" evidence="11">
    <location>
        <begin position="1"/>
        <end position="44"/>
    </location>
</feature>
<gene>
    <name evidence="12" type="ORF">BYL167_LOCUS36516</name>
    <name evidence="14" type="ORF">GIL414_LOCUS48783</name>
    <name evidence="13" type="ORF">SMN809_LOCUS48768</name>
</gene>
<keyword evidence="10" id="KW-0407">Ion channel</keyword>
<evidence type="ECO:0000313" key="15">
    <source>
        <dbReference type="Proteomes" id="UP000681720"/>
    </source>
</evidence>
<dbReference type="Gene3D" id="1.10.287.70">
    <property type="match status" value="1"/>
</dbReference>
<proteinExistence type="predicted"/>
<keyword evidence="5" id="KW-0406">Ion transport</keyword>
<dbReference type="Proteomes" id="UP000681967">
    <property type="component" value="Unassembled WGS sequence"/>
</dbReference>
<dbReference type="EMBL" id="CAJOBH010079870">
    <property type="protein sequence ID" value="CAF4512043.1"/>
    <property type="molecule type" value="Genomic_DNA"/>
</dbReference>
<dbReference type="InterPro" id="IPR015683">
    <property type="entry name" value="Ionotropic_Glu_rcpt"/>
</dbReference>